<feature type="transmembrane region" description="Helical" evidence="1">
    <location>
        <begin position="20"/>
        <end position="41"/>
    </location>
</feature>
<organism evidence="2 3">
    <name type="scientific">Paenibacillus residui</name>
    <dbReference type="NCBI Taxonomy" id="629724"/>
    <lineage>
        <taxon>Bacteria</taxon>
        <taxon>Bacillati</taxon>
        <taxon>Bacillota</taxon>
        <taxon>Bacilli</taxon>
        <taxon>Bacillales</taxon>
        <taxon>Paenibacillaceae</taxon>
        <taxon>Paenibacillus</taxon>
    </lineage>
</organism>
<evidence type="ECO:0000313" key="3">
    <source>
        <dbReference type="Proteomes" id="UP001597120"/>
    </source>
</evidence>
<keyword evidence="1" id="KW-0812">Transmembrane</keyword>
<dbReference type="Proteomes" id="UP001597120">
    <property type="component" value="Unassembled WGS sequence"/>
</dbReference>
<feature type="transmembrane region" description="Helical" evidence="1">
    <location>
        <begin position="47"/>
        <end position="70"/>
    </location>
</feature>
<feature type="transmembrane region" description="Helical" evidence="1">
    <location>
        <begin position="134"/>
        <end position="152"/>
    </location>
</feature>
<keyword evidence="1" id="KW-1133">Transmembrane helix</keyword>
<sequence>MLQHDNDWNRILRTCIKVSVPLIPLFYIWGAQWLFSALLWLRDSWNLPFWVQPASAAVAAIISVILLFSYKTDGDRTRDTKLAFKMALPVFVLFASLLLLLYLEAVNGVFVHLVRALFLSFFYVLLGVLFSRSLVYLGLWLFALTAVIGKFYLGFSPFVLESMGGLSLIVCGWILHSVGRKYAKSAH</sequence>
<keyword evidence="3" id="KW-1185">Reference proteome</keyword>
<proteinExistence type="predicted"/>
<dbReference type="RefSeq" id="WP_144934463.1">
    <property type="nucleotide sequence ID" value="NZ_JBHTIU010000019.1"/>
</dbReference>
<evidence type="ECO:0000313" key="2">
    <source>
        <dbReference type="EMBL" id="MFD0868606.1"/>
    </source>
</evidence>
<name>A0ABW3D5Q7_9BACL</name>
<accession>A0ABW3D5Q7</accession>
<gene>
    <name evidence="2" type="ORF">ACFQ03_05550</name>
</gene>
<feature type="transmembrane region" description="Helical" evidence="1">
    <location>
        <begin position="109"/>
        <end position="129"/>
    </location>
</feature>
<evidence type="ECO:0008006" key="4">
    <source>
        <dbReference type="Google" id="ProtNLM"/>
    </source>
</evidence>
<protein>
    <recommendedName>
        <fullName evidence="4">DUF2157 domain-containing protein</fullName>
    </recommendedName>
</protein>
<comment type="caution">
    <text evidence="2">The sequence shown here is derived from an EMBL/GenBank/DDBJ whole genome shotgun (WGS) entry which is preliminary data.</text>
</comment>
<feature type="transmembrane region" description="Helical" evidence="1">
    <location>
        <begin position="82"/>
        <end position="103"/>
    </location>
</feature>
<reference evidence="3" key="1">
    <citation type="journal article" date="2019" name="Int. J. Syst. Evol. Microbiol.">
        <title>The Global Catalogue of Microorganisms (GCM) 10K type strain sequencing project: providing services to taxonomists for standard genome sequencing and annotation.</title>
        <authorList>
            <consortium name="The Broad Institute Genomics Platform"/>
            <consortium name="The Broad Institute Genome Sequencing Center for Infectious Disease"/>
            <person name="Wu L."/>
            <person name="Ma J."/>
        </authorList>
    </citation>
    <scope>NUCLEOTIDE SEQUENCE [LARGE SCALE GENOMIC DNA]</scope>
    <source>
        <strain evidence="3">CCUG 57263</strain>
    </source>
</reference>
<evidence type="ECO:0000256" key="1">
    <source>
        <dbReference type="SAM" id="Phobius"/>
    </source>
</evidence>
<dbReference type="EMBL" id="JBHTIU010000019">
    <property type="protein sequence ID" value="MFD0868606.1"/>
    <property type="molecule type" value="Genomic_DNA"/>
</dbReference>
<keyword evidence="1" id="KW-0472">Membrane</keyword>